<name>A0ABP1AHX4_9BRYO</name>
<protein>
    <submittedName>
        <fullName evidence="1">Uncharacterized protein</fullName>
    </submittedName>
</protein>
<reference evidence="1" key="1">
    <citation type="submission" date="2024-03" db="EMBL/GenBank/DDBJ databases">
        <authorList>
            <consortium name="ELIXIR-Norway"/>
            <consortium name="Elixir Norway"/>
        </authorList>
    </citation>
    <scope>NUCLEOTIDE SEQUENCE</scope>
</reference>
<dbReference type="Proteomes" id="UP001497522">
    <property type="component" value="Chromosome 12"/>
</dbReference>
<keyword evidence="2" id="KW-1185">Reference proteome</keyword>
<evidence type="ECO:0000313" key="2">
    <source>
        <dbReference type="Proteomes" id="UP001497522"/>
    </source>
</evidence>
<dbReference type="EMBL" id="OZ023713">
    <property type="protein sequence ID" value="CAK9862150.1"/>
    <property type="molecule type" value="Genomic_DNA"/>
</dbReference>
<sequence length="89" mass="10069">MKSGRPFPLPCAVDYMYIPESGPSLSEQCPICRQRNHEFSQKTSIDRKKQQIQCVTYGSLRAACFVSTILHTAVLSSCRSCIYFVSMLQ</sequence>
<organism evidence="1 2">
    <name type="scientific">Sphagnum jensenii</name>
    <dbReference type="NCBI Taxonomy" id="128206"/>
    <lineage>
        <taxon>Eukaryota</taxon>
        <taxon>Viridiplantae</taxon>
        <taxon>Streptophyta</taxon>
        <taxon>Embryophyta</taxon>
        <taxon>Bryophyta</taxon>
        <taxon>Sphagnophytina</taxon>
        <taxon>Sphagnopsida</taxon>
        <taxon>Sphagnales</taxon>
        <taxon>Sphagnaceae</taxon>
        <taxon>Sphagnum</taxon>
    </lineage>
</organism>
<accession>A0ABP1AHX4</accession>
<evidence type="ECO:0000313" key="1">
    <source>
        <dbReference type="EMBL" id="CAK9862150.1"/>
    </source>
</evidence>
<proteinExistence type="predicted"/>
<gene>
    <name evidence="1" type="ORF">CSSPJE1EN2_LOCUS5145</name>
</gene>